<dbReference type="GO" id="GO:0016020">
    <property type="term" value="C:membrane"/>
    <property type="evidence" value="ECO:0007669"/>
    <property type="project" value="InterPro"/>
</dbReference>
<name>A0A351U667_9BACT</name>
<dbReference type="Gene3D" id="3.90.70.10">
    <property type="entry name" value="Cysteine proteinases"/>
    <property type="match status" value="1"/>
</dbReference>
<organism evidence="1 2">
    <name type="scientific">Syntrophorhabdus aromaticivorans</name>
    <dbReference type="NCBI Taxonomy" id="328301"/>
    <lineage>
        <taxon>Bacteria</taxon>
        <taxon>Pseudomonadati</taxon>
        <taxon>Thermodesulfobacteriota</taxon>
        <taxon>Syntrophorhabdia</taxon>
        <taxon>Syntrophorhabdales</taxon>
        <taxon>Syntrophorhabdaceae</taxon>
        <taxon>Syntrophorhabdus</taxon>
    </lineage>
</organism>
<dbReference type="STRING" id="909663.GCA_000512235_03630"/>
<gene>
    <name evidence="1" type="ORF">GXY80_12715</name>
</gene>
<dbReference type="GO" id="GO:0006508">
    <property type="term" value="P:proteolysis"/>
    <property type="evidence" value="ECO:0007669"/>
    <property type="project" value="InterPro"/>
</dbReference>
<dbReference type="AlphaFoldDB" id="A0A351U667"/>
<dbReference type="PROSITE" id="PS50990">
    <property type="entry name" value="PEPTIDASE_C39"/>
    <property type="match status" value="1"/>
</dbReference>
<dbReference type="InterPro" id="IPR039564">
    <property type="entry name" value="Peptidase_C39-like"/>
</dbReference>
<evidence type="ECO:0000313" key="2">
    <source>
        <dbReference type="Proteomes" id="UP000777265"/>
    </source>
</evidence>
<dbReference type="GO" id="GO:0008233">
    <property type="term" value="F:peptidase activity"/>
    <property type="evidence" value="ECO:0007669"/>
    <property type="project" value="InterPro"/>
</dbReference>
<accession>A0A351U667</accession>
<dbReference type="Pfam" id="PF13529">
    <property type="entry name" value="Peptidase_C39_2"/>
    <property type="match status" value="1"/>
</dbReference>
<dbReference type="EMBL" id="JAAYEE010000235">
    <property type="protein sequence ID" value="NLW36318.1"/>
    <property type="molecule type" value="Genomic_DNA"/>
</dbReference>
<dbReference type="Proteomes" id="UP000777265">
    <property type="component" value="Unassembled WGS sequence"/>
</dbReference>
<reference evidence="1" key="1">
    <citation type="journal article" date="2020" name="Biotechnol. Biofuels">
        <title>New insights from the biogas microbiome by comprehensive genome-resolved metagenomics of nearly 1600 species originating from multiple anaerobic digesters.</title>
        <authorList>
            <person name="Campanaro S."/>
            <person name="Treu L."/>
            <person name="Rodriguez-R L.M."/>
            <person name="Kovalovszki A."/>
            <person name="Ziels R.M."/>
            <person name="Maus I."/>
            <person name="Zhu X."/>
            <person name="Kougias P.G."/>
            <person name="Basile A."/>
            <person name="Luo G."/>
            <person name="Schluter A."/>
            <person name="Konstantinidis K.T."/>
            <person name="Angelidaki I."/>
        </authorList>
    </citation>
    <scope>NUCLEOTIDE SEQUENCE</scope>
    <source>
        <strain evidence="1">AS06rmzACSIP_7</strain>
    </source>
</reference>
<comment type="caution">
    <text evidence="1">The sequence shown here is derived from an EMBL/GenBank/DDBJ whole genome shotgun (WGS) entry which is preliminary data.</text>
</comment>
<reference evidence="1" key="2">
    <citation type="submission" date="2020-01" db="EMBL/GenBank/DDBJ databases">
        <authorList>
            <person name="Campanaro S."/>
        </authorList>
    </citation>
    <scope>NUCLEOTIDE SEQUENCE</scope>
    <source>
        <strain evidence="1">AS06rmzACSIP_7</strain>
    </source>
</reference>
<proteinExistence type="predicted"/>
<dbReference type="InterPro" id="IPR005074">
    <property type="entry name" value="Peptidase_C39"/>
</dbReference>
<protein>
    <submittedName>
        <fullName evidence="1">Uncharacterized protein</fullName>
    </submittedName>
</protein>
<evidence type="ECO:0000313" key="1">
    <source>
        <dbReference type="EMBL" id="NLW36318.1"/>
    </source>
</evidence>
<sequence>MMVGARRILVGFLDPFCTKKCPGPAALVLLLSLYGCTHATGLIPSGARCIENIPYFAQEDFQCGPAALATVVNYWYLKDGSGKHLPIETIVADIYSPSARGVLGMDLGLYARKLGFNVVDHQGSVGEIRRNIDLGVPVIILVDYGVFAYQRNHFMVAKGYTDDGIIVNSGREENQVIPAEDLNRIWKKTGFWLLAIKPSF</sequence>
<dbReference type="GO" id="GO:0005524">
    <property type="term" value="F:ATP binding"/>
    <property type="evidence" value="ECO:0007669"/>
    <property type="project" value="InterPro"/>
</dbReference>